<gene>
    <name evidence="5" type="ORF">BGC07_06415</name>
</gene>
<dbReference type="Gene3D" id="3.90.1150.10">
    <property type="entry name" value="Aspartate Aminotransferase, domain 1"/>
    <property type="match status" value="1"/>
</dbReference>
<dbReference type="InterPro" id="IPR015424">
    <property type="entry name" value="PyrdxlP-dep_Trfase"/>
</dbReference>
<keyword evidence="2" id="KW-0808">Transferase</keyword>
<dbReference type="InterPro" id="IPR015421">
    <property type="entry name" value="PyrdxlP-dep_Trfase_major"/>
</dbReference>
<dbReference type="EMBL" id="MDTU01000001">
    <property type="protein sequence ID" value="ODN42626.1"/>
    <property type="molecule type" value="Genomic_DNA"/>
</dbReference>
<comment type="caution">
    <text evidence="5">The sequence shown here is derived from an EMBL/GenBank/DDBJ whole genome shotgun (WGS) entry which is preliminary data.</text>
</comment>
<reference evidence="5 6" key="1">
    <citation type="submission" date="2016-08" db="EMBL/GenBank/DDBJ databases">
        <title>Draft genome sequence of Candidatus Piscirickettsia litoralis, from seawater.</title>
        <authorList>
            <person name="Wan X."/>
            <person name="Lee A.J."/>
            <person name="Hou S."/>
            <person name="Donachie S.P."/>
        </authorList>
    </citation>
    <scope>NUCLEOTIDE SEQUENCE [LARGE SCALE GENOMIC DNA]</scope>
    <source>
        <strain evidence="5 6">Y2</strain>
    </source>
</reference>
<protein>
    <submittedName>
        <fullName evidence="5">Aminotransferase class I and II family protein</fullName>
    </submittedName>
</protein>
<keyword evidence="5" id="KW-0032">Aminotransferase</keyword>
<keyword evidence="6" id="KW-1185">Reference proteome</keyword>
<dbReference type="Gene3D" id="3.40.640.10">
    <property type="entry name" value="Type I PLP-dependent aspartate aminotransferase-like (Major domain)"/>
    <property type="match status" value="1"/>
</dbReference>
<sequence length="397" mass="43776">MALDAELDLQLAVHKEKRRLRVRQSMVQLEHASCQIDNKHYVNFASNDYLGLSQHDALKRAATRAINQYGVGSGSSAQVSGFHPEHEALQEEFAEWLGVDAVLLYSSGYLANVGALTALLSRKQLVVHDKDNHASLLDGSLQAHARIQRFAHNNMLELARLLEKAKARHLWVVSEALFSMDGYTVPINALVEIIKQFQLNLLLDETHSLGIIGSKGQGLIQAYARDVNLEKMPEDYLLTAGLGKAFGVMGGVVAGSRNLIDYLTQFSRSAIYTTAQPPALAAAARASLALIRAEQGDELRGKLKENIGLFHRYCNQLGVIYHQGSRSPIQAIILKTEQGVLDWQQALKKHGFWVAVMRPPSVAEGASRLRITITAAHRKADIQGLVEVLARLQELKS</sequence>
<feature type="domain" description="Aminotransferase class I/classII large" evidence="4">
    <location>
        <begin position="40"/>
        <end position="389"/>
    </location>
</feature>
<evidence type="ECO:0000256" key="3">
    <source>
        <dbReference type="ARBA" id="ARBA00022898"/>
    </source>
</evidence>
<organism evidence="5 6">
    <name type="scientific">Piscirickettsia litoralis</name>
    <dbReference type="NCBI Taxonomy" id="1891921"/>
    <lineage>
        <taxon>Bacteria</taxon>
        <taxon>Pseudomonadati</taxon>
        <taxon>Pseudomonadota</taxon>
        <taxon>Gammaproteobacteria</taxon>
        <taxon>Thiotrichales</taxon>
        <taxon>Piscirickettsiaceae</taxon>
        <taxon>Piscirickettsia</taxon>
    </lineage>
</organism>
<dbReference type="InterPro" id="IPR004839">
    <property type="entry name" value="Aminotransferase_I/II_large"/>
</dbReference>
<evidence type="ECO:0000313" key="5">
    <source>
        <dbReference type="EMBL" id="ODN42626.1"/>
    </source>
</evidence>
<dbReference type="SUPFAM" id="SSF53383">
    <property type="entry name" value="PLP-dependent transferases"/>
    <property type="match status" value="1"/>
</dbReference>
<evidence type="ECO:0000313" key="6">
    <source>
        <dbReference type="Proteomes" id="UP000094329"/>
    </source>
</evidence>
<dbReference type="InterPro" id="IPR015422">
    <property type="entry name" value="PyrdxlP-dep_Trfase_small"/>
</dbReference>
<proteinExistence type="predicted"/>
<dbReference type="Proteomes" id="UP000094329">
    <property type="component" value="Unassembled WGS sequence"/>
</dbReference>
<name>A0ABX3A180_9GAMM</name>
<evidence type="ECO:0000256" key="1">
    <source>
        <dbReference type="ARBA" id="ARBA00001933"/>
    </source>
</evidence>
<accession>A0ABX3A180</accession>
<dbReference type="PANTHER" id="PTHR13693">
    <property type="entry name" value="CLASS II AMINOTRANSFERASE/8-AMINO-7-OXONONANOATE SYNTHASE"/>
    <property type="match status" value="1"/>
</dbReference>
<dbReference type="GO" id="GO:0008483">
    <property type="term" value="F:transaminase activity"/>
    <property type="evidence" value="ECO:0007669"/>
    <property type="project" value="UniProtKB-KW"/>
</dbReference>
<dbReference type="RefSeq" id="WP_069312422.1">
    <property type="nucleotide sequence ID" value="NZ_MDTU01000001.1"/>
</dbReference>
<evidence type="ECO:0000259" key="4">
    <source>
        <dbReference type="Pfam" id="PF00155"/>
    </source>
</evidence>
<dbReference type="Pfam" id="PF00155">
    <property type="entry name" value="Aminotran_1_2"/>
    <property type="match status" value="1"/>
</dbReference>
<dbReference type="InterPro" id="IPR050087">
    <property type="entry name" value="AON_synthase_class-II"/>
</dbReference>
<dbReference type="PANTHER" id="PTHR13693:SF100">
    <property type="entry name" value="8-AMINO-7-OXONONANOATE SYNTHASE"/>
    <property type="match status" value="1"/>
</dbReference>
<evidence type="ECO:0000256" key="2">
    <source>
        <dbReference type="ARBA" id="ARBA00022679"/>
    </source>
</evidence>
<keyword evidence="3" id="KW-0663">Pyridoxal phosphate</keyword>
<comment type="cofactor">
    <cofactor evidence="1">
        <name>pyridoxal 5'-phosphate</name>
        <dbReference type="ChEBI" id="CHEBI:597326"/>
    </cofactor>
</comment>